<protein>
    <submittedName>
        <fullName evidence="1">Uncharacterized protein</fullName>
    </submittedName>
</protein>
<organism evidence="1">
    <name type="scientific">marine sediment metagenome</name>
    <dbReference type="NCBI Taxonomy" id="412755"/>
    <lineage>
        <taxon>unclassified sequences</taxon>
        <taxon>metagenomes</taxon>
        <taxon>ecological metagenomes</taxon>
    </lineage>
</organism>
<name>X1A848_9ZZZZ</name>
<accession>X1A848</accession>
<sequence>CKSVPTVLGPPSIDIPGLSIILNEESFVSTFLHLGKDLL</sequence>
<proteinExistence type="predicted"/>
<feature type="non-terminal residue" evidence="1">
    <location>
        <position position="1"/>
    </location>
</feature>
<dbReference type="AlphaFoldDB" id="X1A848"/>
<gene>
    <name evidence="1" type="ORF">S01H4_31189</name>
</gene>
<reference evidence="1" key="1">
    <citation type="journal article" date="2014" name="Front. Microbiol.">
        <title>High frequency of phylogenetically diverse reductive dehalogenase-homologous genes in deep subseafloor sedimentary metagenomes.</title>
        <authorList>
            <person name="Kawai M."/>
            <person name="Futagami T."/>
            <person name="Toyoda A."/>
            <person name="Takaki Y."/>
            <person name="Nishi S."/>
            <person name="Hori S."/>
            <person name="Arai W."/>
            <person name="Tsubouchi T."/>
            <person name="Morono Y."/>
            <person name="Uchiyama I."/>
            <person name="Ito T."/>
            <person name="Fujiyama A."/>
            <person name="Inagaki F."/>
            <person name="Takami H."/>
        </authorList>
    </citation>
    <scope>NUCLEOTIDE SEQUENCE</scope>
    <source>
        <strain evidence="1">Expedition CK06-06</strain>
    </source>
</reference>
<comment type="caution">
    <text evidence="1">The sequence shown here is derived from an EMBL/GenBank/DDBJ whole genome shotgun (WGS) entry which is preliminary data.</text>
</comment>
<evidence type="ECO:0000313" key="1">
    <source>
        <dbReference type="EMBL" id="GAG78425.1"/>
    </source>
</evidence>
<dbReference type="EMBL" id="BART01016175">
    <property type="protein sequence ID" value="GAG78425.1"/>
    <property type="molecule type" value="Genomic_DNA"/>
</dbReference>